<dbReference type="GO" id="GO:0005506">
    <property type="term" value="F:iron ion binding"/>
    <property type="evidence" value="ECO:0007669"/>
    <property type="project" value="InterPro"/>
</dbReference>
<sequence>MLKPLDLFVPVAVCFCAFVLWRSRSSGARIPGPRGLPFIGNLFDWPSHYQAEHMAEWQKLYGPVTKLSVLGKTVLFLTSPRAISELFANRASTFSDRPHFIFSEELCGMKVLHPMTQYGEDFKQQRKLMKEVLAGDVIRRHEALLDDEGRRMLQGILKTPQECDRLLRRFSSSLSLRMVYGFEAMEIDDPHVLLAEEMMQLAEYAVIGGWLVDFFPSIQLLPHWFPGTGWRTRADYYARKITEMITTPYEEVRQLLHEGKENDSFCSINMHKSIEGTHTFTEGLIKATATAIYGGASDTTGSAAWSFMLAMLLHPEVQAKAQAEIDSVTDRSRLPRMTDRAAMPYLVSIVWETFRWSPPVPVTLPHRNRNDEEFDGYAIPKDTMLVASLWSITRDPEFHTNANDFNPDRYEVDGERIPYYVFGYGHRRCPGADMAFAQLFHQATFILSCFTLKAQLDANGKPIIPEAKFAGEMVRKPEPFPYDIQPRWDNVQALFQD</sequence>
<dbReference type="InterPro" id="IPR001128">
    <property type="entry name" value="Cyt_P450"/>
</dbReference>
<dbReference type="EMBL" id="ML769644">
    <property type="protein sequence ID" value="KAE9390847.1"/>
    <property type="molecule type" value="Genomic_DNA"/>
</dbReference>
<evidence type="ECO:0000256" key="1">
    <source>
        <dbReference type="ARBA" id="ARBA00001971"/>
    </source>
</evidence>
<dbReference type="GO" id="GO:0004497">
    <property type="term" value="F:monooxygenase activity"/>
    <property type="evidence" value="ECO:0007669"/>
    <property type="project" value="UniProtKB-KW"/>
</dbReference>
<dbReference type="PRINTS" id="PR00463">
    <property type="entry name" value="EP450I"/>
</dbReference>
<keyword evidence="8 10" id="KW-0503">Monooxygenase</keyword>
<evidence type="ECO:0000256" key="10">
    <source>
        <dbReference type="RuleBase" id="RU000461"/>
    </source>
</evidence>
<comment type="similarity">
    <text evidence="3 10">Belongs to the cytochrome P450 family.</text>
</comment>
<evidence type="ECO:0000256" key="6">
    <source>
        <dbReference type="ARBA" id="ARBA00023002"/>
    </source>
</evidence>
<dbReference type="Proteomes" id="UP000799118">
    <property type="component" value="Unassembled WGS sequence"/>
</dbReference>
<evidence type="ECO:0000256" key="5">
    <source>
        <dbReference type="ARBA" id="ARBA00022723"/>
    </source>
</evidence>
<comment type="pathway">
    <text evidence="2">Secondary metabolite biosynthesis.</text>
</comment>
<dbReference type="GO" id="GO:0016705">
    <property type="term" value="F:oxidoreductase activity, acting on paired donors, with incorporation or reduction of molecular oxygen"/>
    <property type="evidence" value="ECO:0007669"/>
    <property type="project" value="InterPro"/>
</dbReference>
<evidence type="ECO:0000256" key="2">
    <source>
        <dbReference type="ARBA" id="ARBA00005179"/>
    </source>
</evidence>
<evidence type="ECO:0000256" key="4">
    <source>
        <dbReference type="ARBA" id="ARBA00022617"/>
    </source>
</evidence>
<evidence type="ECO:0000313" key="12">
    <source>
        <dbReference type="Proteomes" id="UP000799118"/>
    </source>
</evidence>
<reference evidence="11" key="1">
    <citation type="journal article" date="2019" name="Environ. Microbiol.">
        <title>Fungal ecological strategies reflected in gene transcription - a case study of two litter decomposers.</title>
        <authorList>
            <person name="Barbi F."/>
            <person name="Kohler A."/>
            <person name="Barry K."/>
            <person name="Baskaran P."/>
            <person name="Daum C."/>
            <person name="Fauchery L."/>
            <person name="Ihrmark K."/>
            <person name="Kuo A."/>
            <person name="LaButti K."/>
            <person name="Lipzen A."/>
            <person name="Morin E."/>
            <person name="Grigoriev I.V."/>
            <person name="Henrissat B."/>
            <person name="Lindahl B."/>
            <person name="Martin F."/>
        </authorList>
    </citation>
    <scope>NUCLEOTIDE SEQUENCE</scope>
    <source>
        <strain evidence="11">JB14</strain>
    </source>
</reference>
<name>A0A6A4H0X7_9AGAR</name>
<dbReference type="Gene3D" id="1.10.630.10">
    <property type="entry name" value="Cytochrome P450"/>
    <property type="match status" value="1"/>
</dbReference>
<keyword evidence="4 9" id="KW-0349">Heme</keyword>
<dbReference type="PANTHER" id="PTHR46300">
    <property type="entry name" value="P450, PUTATIVE (EUROFUNG)-RELATED-RELATED"/>
    <property type="match status" value="1"/>
</dbReference>
<comment type="cofactor">
    <cofactor evidence="1 9">
        <name>heme</name>
        <dbReference type="ChEBI" id="CHEBI:30413"/>
    </cofactor>
</comment>
<dbReference type="InterPro" id="IPR050364">
    <property type="entry name" value="Cytochrome_P450_fung"/>
</dbReference>
<dbReference type="CDD" id="cd11065">
    <property type="entry name" value="CYP64-like"/>
    <property type="match status" value="1"/>
</dbReference>
<dbReference type="AlphaFoldDB" id="A0A6A4H0X7"/>
<feature type="binding site" description="axial binding residue" evidence="9">
    <location>
        <position position="429"/>
    </location>
    <ligand>
        <name>heme</name>
        <dbReference type="ChEBI" id="CHEBI:30413"/>
    </ligand>
    <ligandPart>
        <name>Fe</name>
        <dbReference type="ChEBI" id="CHEBI:18248"/>
    </ligandPart>
</feature>
<organism evidence="11 12">
    <name type="scientific">Gymnopus androsaceus JB14</name>
    <dbReference type="NCBI Taxonomy" id="1447944"/>
    <lineage>
        <taxon>Eukaryota</taxon>
        <taxon>Fungi</taxon>
        <taxon>Dikarya</taxon>
        <taxon>Basidiomycota</taxon>
        <taxon>Agaricomycotina</taxon>
        <taxon>Agaricomycetes</taxon>
        <taxon>Agaricomycetidae</taxon>
        <taxon>Agaricales</taxon>
        <taxon>Marasmiineae</taxon>
        <taxon>Omphalotaceae</taxon>
        <taxon>Gymnopus</taxon>
    </lineage>
</organism>
<evidence type="ECO:0000256" key="8">
    <source>
        <dbReference type="ARBA" id="ARBA00023033"/>
    </source>
</evidence>
<accession>A0A6A4H0X7</accession>
<protein>
    <submittedName>
        <fullName evidence="11">Cytochrome P450</fullName>
    </submittedName>
</protein>
<keyword evidence="12" id="KW-1185">Reference proteome</keyword>
<keyword evidence="7 9" id="KW-0408">Iron</keyword>
<dbReference type="InterPro" id="IPR002401">
    <property type="entry name" value="Cyt_P450_E_grp-I"/>
</dbReference>
<keyword evidence="5 9" id="KW-0479">Metal-binding</keyword>
<dbReference type="PANTHER" id="PTHR46300:SF7">
    <property type="entry name" value="P450, PUTATIVE (EUROFUNG)-RELATED"/>
    <property type="match status" value="1"/>
</dbReference>
<dbReference type="InterPro" id="IPR017972">
    <property type="entry name" value="Cyt_P450_CS"/>
</dbReference>
<dbReference type="Pfam" id="PF00067">
    <property type="entry name" value="p450"/>
    <property type="match status" value="1"/>
</dbReference>
<evidence type="ECO:0000256" key="7">
    <source>
        <dbReference type="ARBA" id="ARBA00023004"/>
    </source>
</evidence>
<keyword evidence="6 10" id="KW-0560">Oxidoreductase</keyword>
<evidence type="ECO:0000256" key="3">
    <source>
        <dbReference type="ARBA" id="ARBA00010617"/>
    </source>
</evidence>
<proteinExistence type="inferred from homology"/>
<evidence type="ECO:0000313" key="11">
    <source>
        <dbReference type="EMBL" id="KAE9390847.1"/>
    </source>
</evidence>
<dbReference type="InterPro" id="IPR036396">
    <property type="entry name" value="Cyt_P450_sf"/>
</dbReference>
<gene>
    <name evidence="11" type="ORF">BT96DRAFT_1001884</name>
</gene>
<dbReference type="PRINTS" id="PR00385">
    <property type="entry name" value="P450"/>
</dbReference>
<dbReference type="PROSITE" id="PS00086">
    <property type="entry name" value="CYTOCHROME_P450"/>
    <property type="match status" value="1"/>
</dbReference>
<dbReference type="SUPFAM" id="SSF48264">
    <property type="entry name" value="Cytochrome P450"/>
    <property type="match status" value="1"/>
</dbReference>
<dbReference type="OrthoDB" id="1470350at2759"/>
<evidence type="ECO:0000256" key="9">
    <source>
        <dbReference type="PIRSR" id="PIRSR602401-1"/>
    </source>
</evidence>
<dbReference type="GO" id="GO:0020037">
    <property type="term" value="F:heme binding"/>
    <property type="evidence" value="ECO:0007669"/>
    <property type="project" value="InterPro"/>
</dbReference>